<feature type="transmembrane region" description="Helical" evidence="2">
    <location>
        <begin position="466"/>
        <end position="490"/>
    </location>
</feature>
<protein>
    <submittedName>
        <fullName evidence="4">G-protein coupled receptors family 2 profile 2 domain-containing protein</fullName>
    </submittedName>
</protein>
<organism evidence="3 4">
    <name type="scientific">Echinococcus canadensis</name>
    <dbReference type="NCBI Taxonomy" id="519352"/>
    <lineage>
        <taxon>Eukaryota</taxon>
        <taxon>Metazoa</taxon>
        <taxon>Spiralia</taxon>
        <taxon>Lophotrochozoa</taxon>
        <taxon>Platyhelminthes</taxon>
        <taxon>Cestoda</taxon>
        <taxon>Eucestoda</taxon>
        <taxon>Cyclophyllidea</taxon>
        <taxon>Taeniidae</taxon>
        <taxon>Echinococcus</taxon>
        <taxon>Echinococcus canadensis group</taxon>
    </lineage>
</organism>
<sequence>MSGVGCFCDYRCHDLNDCCAAVNSTLSPLSSEGDAVPSVCLSIENVFLEDMILPSGNYVSAITHCPSEKPISEEVKLGCEEADLMLVASREENLFQWLRTHARSVVPVVSFRNRRLYGNVFCAICNGQSQDQVHFSPIHLGCRKEGNTTECLVSVKLPASLSRPCIPQRSRLLSPKVSFLSMDDLFIIPDEYLNSQYITLPLNFGKDDKNRNSTNSNKTQVSSASSNPVYDTDNRNAVYTWVQLALLIFSVVGLTLMLVVYGLTAKLRRSLAGILTMGLGIALLVMEATFLMVAFAVSHVENRGFCVFMVALLLYSLLCSFTWMTLFATQLLLTFGNCRNCFTICWKFLTCQWNTKTSTAICSRGYKHSRARKPFRKYLLVATILPLCLVLPATTINEHAFNLLSSAYFNLSSVSQPSTFDEAITEDEFASFNITTAEVLGESLAAVYPGFCPDGARSWFTNLGGLIVWLLVPAGTMITFNSLALLVVCVQICRLSKEAQLHSSPQNEQERKRRKKSKNLAGICAKLAIILGASWFVQLFAGWWSQLFVMRRILGLVNSAQGGVIAVSMLASVKARRALANVLPECCRVLVGHNSSTQQSTSREKEKSTLTTSKTWTSVLLPRRNRQQIQSIGDSS</sequence>
<feature type="transmembrane region" description="Helical" evidence="2">
    <location>
        <begin position="307"/>
        <end position="329"/>
    </location>
</feature>
<name>A0A915EYS9_9CEST</name>
<dbReference type="WBParaSite" id="maker-E.canG7_contigs_5186-snap-gene-1.28-mRNA-1">
    <property type="protein sequence ID" value="maker-E.canG7_contigs_5186-snap-gene-1.28-mRNA-1"/>
    <property type="gene ID" value="EcG7_00079"/>
</dbReference>
<dbReference type="Proteomes" id="UP000887562">
    <property type="component" value="Unplaced"/>
</dbReference>
<dbReference type="InterPro" id="IPR053231">
    <property type="entry name" value="GPCR_LN-TM7"/>
</dbReference>
<keyword evidence="2" id="KW-0812">Transmembrane</keyword>
<feature type="transmembrane region" description="Helical" evidence="2">
    <location>
        <begin position="271"/>
        <end position="295"/>
    </location>
</feature>
<feature type="region of interest" description="Disordered" evidence="1">
    <location>
        <begin position="209"/>
        <end position="228"/>
    </location>
</feature>
<feature type="transmembrane region" description="Helical" evidence="2">
    <location>
        <begin position="378"/>
        <end position="396"/>
    </location>
</feature>
<dbReference type="Gene3D" id="1.20.1070.10">
    <property type="entry name" value="Rhodopsin 7-helix transmembrane proteins"/>
    <property type="match status" value="1"/>
</dbReference>
<reference evidence="4" key="1">
    <citation type="submission" date="2022-11" db="UniProtKB">
        <authorList>
            <consortium name="WormBaseParasite"/>
        </authorList>
    </citation>
    <scope>IDENTIFICATION</scope>
</reference>
<dbReference type="PANTHER" id="PTHR45902:SF1">
    <property type="entry name" value="LATROPHILIN RECEPTOR-LIKE PROTEIN A"/>
    <property type="match status" value="1"/>
</dbReference>
<evidence type="ECO:0000256" key="2">
    <source>
        <dbReference type="SAM" id="Phobius"/>
    </source>
</evidence>
<evidence type="ECO:0000313" key="3">
    <source>
        <dbReference type="Proteomes" id="UP000887562"/>
    </source>
</evidence>
<feature type="compositionally biased region" description="Polar residues" evidence="1">
    <location>
        <begin position="212"/>
        <end position="228"/>
    </location>
</feature>
<accession>A0A915EYS9</accession>
<keyword evidence="3" id="KW-1185">Reference proteome</keyword>
<feature type="transmembrane region" description="Helical" evidence="2">
    <location>
        <begin position="520"/>
        <end position="541"/>
    </location>
</feature>
<dbReference type="AlphaFoldDB" id="A0A915EYS9"/>
<feature type="transmembrane region" description="Helical" evidence="2">
    <location>
        <begin position="241"/>
        <end position="264"/>
    </location>
</feature>
<keyword evidence="2" id="KW-1133">Transmembrane helix</keyword>
<dbReference type="PANTHER" id="PTHR45902">
    <property type="entry name" value="LATROPHILIN RECEPTOR-LIKE PROTEIN A"/>
    <property type="match status" value="1"/>
</dbReference>
<evidence type="ECO:0000256" key="1">
    <source>
        <dbReference type="SAM" id="MobiDB-lite"/>
    </source>
</evidence>
<proteinExistence type="predicted"/>
<evidence type="ECO:0000313" key="4">
    <source>
        <dbReference type="WBParaSite" id="maker-E.canG7_contigs_5186-snap-gene-1.28-mRNA-1"/>
    </source>
</evidence>
<keyword evidence="2" id="KW-0472">Membrane</keyword>